<dbReference type="PANTHER" id="PTHR30203">
    <property type="entry name" value="OUTER MEMBRANE CATION EFFLUX PROTEIN"/>
    <property type="match status" value="1"/>
</dbReference>
<keyword evidence="5" id="KW-1185">Reference proteome</keyword>
<dbReference type="GO" id="GO:0015562">
    <property type="term" value="F:efflux transmembrane transporter activity"/>
    <property type="evidence" value="ECO:0007669"/>
    <property type="project" value="InterPro"/>
</dbReference>
<keyword evidence="3" id="KW-0732">Signal</keyword>
<name>A0A2G1W8M1_9BACT</name>
<feature type="signal peptide" evidence="3">
    <location>
        <begin position="1"/>
        <end position="25"/>
    </location>
</feature>
<accession>A0A2G1W8M1</accession>
<feature type="compositionally biased region" description="Basic and acidic residues" evidence="2">
    <location>
        <begin position="54"/>
        <end position="63"/>
    </location>
</feature>
<dbReference type="EMBL" id="NIZW01000008">
    <property type="protein sequence ID" value="PHQ34989.1"/>
    <property type="molecule type" value="Genomic_DNA"/>
</dbReference>
<comment type="similarity">
    <text evidence="1">Belongs to the outer membrane factor (OMF) (TC 1.B.17) family.</text>
</comment>
<feature type="chain" id="PRO_5013800541" evidence="3">
    <location>
        <begin position="26"/>
        <end position="488"/>
    </location>
</feature>
<evidence type="ECO:0000313" key="5">
    <source>
        <dbReference type="Proteomes" id="UP000225740"/>
    </source>
</evidence>
<dbReference type="InterPro" id="IPR003423">
    <property type="entry name" value="OMP_efflux"/>
</dbReference>
<dbReference type="SUPFAM" id="SSF56954">
    <property type="entry name" value="Outer membrane efflux proteins (OEP)"/>
    <property type="match status" value="1"/>
</dbReference>
<dbReference type="InterPro" id="IPR010131">
    <property type="entry name" value="MdtP/NodT-like"/>
</dbReference>
<dbReference type="AlphaFoldDB" id="A0A2G1W8M1"/>
<feature type="compositionally biased region" description="Basic and acidic residues" evidence="2">
    <location>
        <begin position="31"/>
        <end position="40"/>
    </location>
</feature>
<dbReference type="Gene3D" id="1.20.1600.10">
    <property type="entry name" value="Outer membrane efflux proteins (OEP)"/>
    <property type="match status" value="1"/>
</dbReference>
<comment type="caution">
    <text evidence="4">The sequence shown here is derived from an EMBL/GenBank/DDBJ whole genome shotgun (WGS) entry which is preliminary data.</text>
</comment>
<feature type="region of interest" description="Disordered" evidence="2">
    <location>
        <begin position="29"/>
        <end position="75"/>
    </location>
</feature>
<gene>
    <name evidence="4" type="ORF">CEE69_11165</name>
</gene>
<protein>
    <submittedName>
        <fullName evidence="4">TolC family protein</fullName>
    </submittedName>
</protein>
<evidence type="ECO:0000256" key="1">
    <source>
        <dbReference type="ARBA" id="ARBA00007613"/>
    </source>
</evidence>
<proteinExistence type="inferred from homology"/>
<organism evidence="4 5">
    <name type="scientific">Rhodopirellula bahusiensis</name>
    <dbReference type="NCBI Taxonomy" id="2014065"/>
    <lineage>
        <taxon>Bacteria</taxon>
        <taxon>Pseudomonadati</taxon>
        <taxon>Planctomycetota</taxon>
        <taxon>Planctomycetia</taxon>
        <taxon>Pirellulales</taxon>
        <taxon>Pirellulaceae</taxon>
        <taxon>Rhodopirellula</taxon>
    </lineage>
</organism>
<reference evidence="4 5" key="1">
    <citation type="submission" date="2017-06" db="EMBL/GenBank/DDBJ databases">
        <title>Description of Rhodopirellula bahusiensis sp. nov.</title>
        <authorList>
            <person name="Kizina J."/>
            <person name="Harder J."/>
        </authorList>
    </citation>
    <scope>NUCLEOTIDE SEQUENCE [LARGE SCALE GENOMIC DNA]</scope>
    <source>
        <strain evidence="4 5">SWK21</strain>
    </source>
</reference>
<evidence type="ECO:0000313" key="4">
    <source>
        <dbReference type="EMBL" id="PHQ34989.1"/>
    </source>
</evidence>
<sequence length="488" mass="54480">MSTLSRVGRFLASTSLLVSATVATAQQPITDSERIQRRGTDVNNPYPPTSPQDLRPRIGEKFTEPPPVPPVPESLSQGMIVSDEPALTLASLESMACSQNPTLTQAQAQIQSGLGKAIQAGLIPNPTLQYVGEQVGVGGTAGEWQGAVFSQRIVTARKLQLSRAKFLQLTRAAEWRAMEQQYQVLNDLRISFWMTLGQQELVQIHQDILKNAEDAVVTSRELYNAGQATHAAMHDANILLQQARLDLMLAQNNFRQNWWEMISIAGARMQPTPLLGTLEGEVNLIDFDVALDRLLSESPQILAARAKLVADEIKVKRETVEPIPDIVVNYGYGRNLEAKENTHMTGLAIEVPLYDWNQGTIRQAESDVVRQRGEINRVELTLQRDLARAYQIYFTALQNVRSYQEVIVPESKLAYEVLLDAYEEDRVDWPQVLESQIKYYRLRAQYINHLVAWRSNETLIAGYLLNGGLMAPTGPQPPGHISAVPKPR</sequence>
<dbReference type="PANTHER" id="PTHR30203:SF24">
    <property type="entry name" value="BLR4935 PROTEIN"/>
    <property type="match status" value="1"/>
</dbReference>
<dbReference type="GeneID" id="90608719"/>
<dbReference type="Proteomes" id="UP000225740">
    <property type="component" value="Unassembled WGS sequence"/>
</dbReference>
<evidence type="ECO:0000256" key="3">
    <source>
        <dbReference type="SAM" id="SignalP"/>
    </source>
</evidence>
<evidence type="ECO:0000256" key="2">
    <source>
        <dbReference type="SAM" id="MobiDB-lite"/>
    </source>
</evidence>
<dbReference type="RefSeq" id="WP_008670163.1">
    <property type="nucleotide sequence ID" value="NZ_NIZW01000008.1"/>
</dbReference>
<dbReference type="Pfam" id="PF02321">
    <property type="entry name" value="OEP"/>
    <property type="match status" value="2"/>
</dbReference>
<dbReference type="OrthoDB" id="5757211at2"/>